<reference evidence="2 3" key="1">
    <citation type="submission" date="2018-10" db="EMBL/GenBank/DDBJ databases">
        <title>Genomic Encyclopedia of Archaeal and Bacterial Type Strains, Phase II (KMG-II): from individual species to whole genera.</title>
        <authorList>
            <person name="Goeker M."/>
        </authorList>
    </citation>
    <scope>NUCLEOTIDE SEQUENCE [LARGE SCALE GENOMIC DNA]</scope>
    <source>
        <strain evidence="2 3">RP-AC37</strain>
    </source>
</reference>
<gene>
    <name evidence="2" type="ORF">CLV35_3004</name>
</gene>
<protein>
    <recommendedName>
        <fullName evidence="4">PknH-like protein</fullName>
    </recommendedName>
</protein>
<name>A0A420XNB2_9ACTN</name>
<comment type="caution">
    <text evidence="2">The sequence shown here is derived from an EMBL/GenBank/DDBJ whole genome shotgun (WGS) entry which is preliminary data.</text>
</comment>
<keyword evidence="1" id="KW-0732">Signal</keyword>
<dbReference type="InParanoid" id="A0A420XNB2"/>
<evidence type="ECO:0000313" key="3">
    <source>
        <dbReference type="Proteomes" id="UP000281955"/>
    </source>
</evidence>
<keyword evidence="3" id="KW-1185">Reference proteome</keyword>
<organism evidence="2 3">
    <name type="scientific">Motilibacter peucedani</name>
    <dbReference type="NCBI Taxonomy" id="598650"/>
    <lineage>
        <taxon>Bacteria</taxon>
        <taxon>Bacillati</taxon>
        <taxon>Actinomycetota</taxon>
        <taxon>Actinomycetes</taxon>
        <taxon>Motilibacterales</taxon>
        <taxon>Motilibacteraceae</taxon>
        <taxon>Motilibacter</taxon>
    </lineage>
</organism>
<proteinExistence type="predicted"/>
<evidence type="ECO:0000313" key="2">
    <source>
        <dbReference type="EMBL" id="RKS72755.1"/>
    </source>
</evidence>
<dbReference type="Proteomes" id="UP000281955">
    <property type="component" value="Unassembled WGS sequence"/>
</dbReference>
<dbReference type="EMBL" id="RBWV01000013">
    <property type="protein sequence ID" value="RKS72755.1"/>
    <property type="molecule type" value="Genomic_DNA"/>
</dbReference>
<evidence type="ECO:0000256" key="1">
    <source>
        <dbReference type="SAM" id="SignalP"/>
    </source>
</evidence>
<dbReference type="OrthoDB" id="9892145at2"/>
<evidence type="ECO:0008006" key="4">
    <source>
        <dbReference type="Google" id="ProtNLM"/>
    </source>
</evidence>
<dbReference type="AlphaFoldDB" id="A0A420XNB2"/>
<sequence length="214" mass="22325">MRLVRPFALVSTAVGVAAVTGLLAAPADAAPAPAPKVTTAKVRASLLDATDLEKGWKHVSAPHGAGFGCLFRGPKSVGMVSHAHTDWQYGKEAAYLSESVQSYATPAQARTDLTQSVAAVATCRSVVEDGTRWTVRRVPISRRGDSAALFRVTGTVVDGKDRIPVTTYLAAAVYGRQEIAVITAVAAQDSPELHAGAVEVLDGALAKVKALLPR</sequence>
<feature type="chain" id="PRO_5019327017" description="PknH-like protein" evidence="1">
    <location>
        <begin position="30"/>
        <end position="214"/>
    </location>
</feature>
<feature type="signal peptide" evidence="1">
    <location>
        <begin position="1"/>
        <end position="29"/>
    </location>
</feature>
<dbReference type="RefSeq" id="WP_121194257.1">
    <property type="nucleotide sequence ID" value="NZ_RBWV01000013.1"/>
</dbReference>
<accession>A0A420XNB2</accession>